<evidence type="ECO:0000313" key="1">
    <source>
        <dbReference type="EMBL" id="SUA18950.1"/>
    </source>
</evidence>
<dbReference type="Proteomes" id="UP000254176">
    <property type="component" value="Unassembled WGS sequence"/>
</dbReference>
<dbReference type="EMBL" id="UGRP01000001">
    <property type="protein sequence ID" value="SUA18950.1"/>
    <property type="molecule type" value="Genomic_DNA"/>
</dbReference>
<protein>
    <recommendedName>
        <fullName evidence="3">Transposase</fullName>
    </recommendedName>
</protein>
<gene>
    <name evidence="1" type="ORF">NCTC8554_00635</name>
</gene>
<name>A0A378VPM2_NEIME</name>
<evidence type="ECO:0000313" key="2">
    <source>
        <dbReference type="Proteomes" id="UP000254176"/>
    </source>
</evidence>
<dbReference type="AlphaFoldDB" id="A0A378VPM2"/>
<dbReference type="RefSeq" id="WP_002244994.1">
    <property type="nucleotide sequence ID" value="NZ_JBMAZL010000018.1"/>
</dbReference>
<evidence type="ECO:0008006" key="3">
    <source>
        <dbReference type="Google" id="ProtNLM"/>
    </source>
</evidence>
<accession>A0A378VPM2</accession>
<sequence length="47" mass="5253">MARYRRNFIAGGTFFFTVKLADPKSRLLVEHIDFAGGLYGCAKTISL</sequence>
<proteinExistence type="predicted"/>
<organism evidence="1 2">
    <name type="scientific">Neisseria meningitidis</name>
    <dbReference type="NCBI Taxonomy" id="487"/>
    <lineage>
        <taxon>Bacteria</taxon>
        <taxon>Pseudomonadati</taxon>
        <taxon>Pseudomonadota</taxon>
        <taxon>Betaproteobacteria</taxon>
        <taxon>Neisseriales</taxon>
        <taxon>Neisseriaceae</taxon>
        <taxon>Neisseria</taxon>
    </lineage>
</organism>
<reference evidence="1 2" key="1">
    <citation type="submission" date="2018-06" db="EMBL/GenBank/DDBJ databases">
        <authorList>
            <consortium name="Pathogen Informatics"/>
            <person name="Doyle S."/>
        </authorList>
    </citation>
    <scope>NUCLEOTIDE SEQUENCE [LARGE SCALE GENOMIC DNA]</scope>
    <source>
        <strain evidence="1 2">NCTC8554</strain>
    </source>
</reference>